<dbReference type="PANTHER" id="PTHR43092:SF2">
    <property type="entry name" value="HERCYNYLCYSTEINE SULFOXIDE LYASE"/>
    <property type="match status" value="1"/>
</dbReference>
<proteinExistence type="predicted"/>
<evidence type="ECO:0000256" key="1">
    <source>
        <dbReference type="ARBA" id="ARBA00022898"/>
    </source>
</evidence>
<evidence type="ECO:0000313" key="2">
    <source>
        <dbReference type="EMBL" id="CAE8695522.1"/>
    </source>
</evidence>
<dbReference type="InterPro" id="IPR015421">
    <property type="entry name" value="PyrdxlP-dep_Trfase_major"/>
</dbReference>
<organism evidence="2 3">
    <name type="scientific">Polarella glacialis</name>
    <name type="common">Dinoflagellate</name>
    <dbReference type="NCBI Taxonomy" id="89957"/>
    <lineage>
        <taxon>Eukaryota</taxon>
        <taxon>Sar</taxon>
        <taxon>Alveolata</taxon>
        <taxon>Dinophyceae</taxon>
        <taxon>Suessiales</taxon>
        <taxon>Suessiaceae</taxon>
        <taxon>Polarella</taxon>
    </lineage>
</organism>
<gene>
    <name evidence="2" type="ORF">PGLA2088_LOCUS29387</name>
</gene>
<accession>A0A813K5S0</accession>
<dbReference type="AlphaFoldDB" id="A0A813K5S0"/>
<feature type="non-terminal residue" evidence="2">
    <location>
        <position position="111"/>
    </location>
</feature>
<dbReference type="PANTHER" id="PTHR43092">
    <property type="entry name" value="L-CYSTEINE DESULFHYDRASE"/>
    <property type="match status" value="1"/>
</dbReference>
<keyword evidence="1" id="KW-0663">Pyridoxal phosphate</keyword>
<evidence type="ECO:0000313" key="3">
    <source>
        <dbReference type="Proteomes" id="UP000626109"/>
    </source>
</evidence>
<protein>
    <recommendedName>
        <fullName evidence="4">Aminotransferase class V domain-containing protein</fullName>
    </recommendedName>
</protein>
<name>A0A813K5S0_POLGL</name>
<dbReference type="Proteomes" id="UP000626109">
    <property type="component" value="Unassembled WGS sequence"/>
</dbReference>
<evidence type="ECO:0008006" key="4">
    <source>
        <dbReference type="Google" id="ProtNLM"/>
    </source>
</evidence>
<dbReference type="SUPFAM" id="SSF53383">
    <property type="entry name" value="PLP-dependent transferases"/>
    <property type="match status" value="1"/>
</dbReference>
<dbReference type="EMBL" id="CAJNNW010028290">
    <property type="protein sequence ID" value="CAE8695522.1"/>
    <property type="molecule type" value="Genomic_DNA"/>
</dbReference>
<dbReference type="Gene3D" id="3.40.640.10">
    <property type="entry name" value="Type I PLP-dependent aspartate aminotransferase-like (Major domain)"/>
    <property type="match status" value="1"/>
</dbReference>
<comment type="caution">
    <text evidence="2">The sequence shown here is derived from an EMBL/GenBank/DDBJ whole genome shotgun (WGS) entry which is preliminary data.</text>
</comment>
<reference evidence="2" key="1">
    <citation type="submission" date="2021-02" db="EMBL/GenBank/DDBJ databases">
        <authorList>
            <person name="Dougan E. K."/>
            <person name="Rhodes N."/>
            <person name="Thang M."/>
            <person name="Chan C."/>
        </authorList>
    </citation>
    <scope>NUCLEOTIDE SEQUENCE</scope>
</reference>
<dbReference type="InterPro" id="IPR015424">
    <property type="entry name" value="PyrdxlP-dep_Trfase"/>
</dbReference>
<sequence length="111" mass="12151">LNHGSFGACPAPVLKVQDDWRREWLAQPDALFFSGTLQAKLSEAAVSVIPGLTSCTDLSADQVCLVENATVATLVLAWRWRKLLRPGDVVLVLSVTYGASLNILREYCEHP</sequence>